<feature type="domain" description="Ig-like" evidence="6">
    <location>
        <begin position="33"/>
        <end position="130"/>
    </location>
</feature>
<protein>
    <recommendedName>
        <fullName evidence="6">Ig-like domain-containing protein</fullName>
    </recommendedName>
</protein>
<feature type="domain" description="Ig-like" evidence="6">
    <location>
        <begin position="563"/>
        <end position="647"/>
    </location>
</feature>
<comment type="subcellular location">
    <subcellularLocation>
        <location evidence="1">Membrane</location>
        <topology evidence="1">Single-pass membrane protein</topology>
    </subcellularLocation>
</comment>
<dbReference type="InterPro" id="IPR013162">
    <property type="entry name" value="CD80_C2-set"/>
</dbReference>
<evidence type="ECO:0000256" key="5">
    <source>
        <dbReference type="ARBA" id="ARBA00023157"/>
    </source>
</evidence>
<dbReference type="InterPro" id="IPR036179">
    <property type="entry name" value="Ig-like_dom_sf"/>
</dbReference>
<feature type="non-terminal residue" evidence="7">
    <location>
        <position position="909"/>
    </location>
</feature>
<dbReference type="SMART" id="SM00408">
    <property type="entry name" value="IGc2"/>
    <property type="match status" value="7"/>
</dbReference>
<evidence type="ECO:0000256" key="4">
    <source>
        <dbReference type="ARBA" id="ARBA00023136"/>
    </source>
</evidence>
<evidence type="ECO:0000313" key="8">
    <source>
        <dbReference type="Proteomes" id="UP001497623"/>
    </source>
</evidence>
<evidence type="ECO:0000259" key="6">
    <source>
        <dbReference type="PROSITE" id="PS50835"/>
    </source>
</evidence>
<dbReference type="SMART" id="SM00409">
    <property type="entry name" value="IG"/>
    <property type="match status" value="8"/>
</dbReference>
<evidence type="ECO:0000256" key="3">
    <source>
        <dbReference type="ARBA" id="ARBA00022989"/>
    </source>
</evidence>
<keyword evidence="3" id="KW-1133">Transmembrane helix</keyword>
<name>A0AAV2QN89_MEGNR</name>
<dbReference type="InterPro" id="IPR007110">
    <property type="entry name" value="Ig-like_dom"/>
</dbReference>
<dbReference type="SUPFAM" id="SSF48726">
    <property type="entry name" value="Immunoglobulin"/>
    <property type="match status" value="7"/>
</dbReference>
<feature type="domain" description="Ig-like" evidence="6">
    <location>
        <begin position="135"/>
        <end position="234"/>
    </location>
</feature>
<dbReference type="Pfam" id="PF13927">
    <property type="entry name" value="Ig_3"/>
    <property type="match status" value="2"/>
</dbReference>
<dbReference type="Pfam" id="PF13895">
    <property type="entry name" value="Ig_2"/>
    <property type="match status" value="1"/>
</dbReference>
<feature type="domain" description="Ig-like" evidence="6">
    <location>
        <begin position="652"/>
        <end position="764"/>
    </location>
</feature>
<dbReference type="GO" id="GO:0016020">
    <property type="term" value="C:membrane"/>
    <property type="evidence" value="ECO:0007669"/>
    <property type="project" value="UniProtKB-SubCell"/>
</dbReference>
<dbReference type="EMBL" id="CAXKWB010008004">
    <property type="protein sequence ID" value="CAL4089282.1"/>
    <property type="molecule type" value="Genomic_DNA"/>
</dbReference>
<dbReference type="Pfam" id="PF07686">
    <property type="entry name" value="V-set"/>
    <property type="match status" value="1"/>
</dbReference>
<dbReference type="Proteomes" id="UP001497623">
    <property type="component" value="Unassembled WGS sequence"/>
</dbReference>
<gene>
    <name evidence="7" type="ORF">MNOR_LOCUS13758</name>
</gene>
<dbReference type="AlphaFoldDB" id="A0AAV2QN89"/>
<reference evidence="7 8" key="1">
    <citation type="submission" date="2024-05" db="EMBL/GenBank/DDBJ databases">
        <authorList>
            <person name="Wallberg A."/>
        </authorList>
    </citation>
    <scope>NUCLEOTIDE SEQUENCE [LARGE SCALE GENOMIC DNA]</scope>
</reference>
<feature type="domain" description="Ig-like" evidence="6">
    <location>
        <begin position="245"/>
        <end position="347"/>
    </location>
</feature>
<keyword evidence="5" id="KW-1015">Disulfide bond</keyword>
<accession>A0AAV2QN89</accession>
<organism evidence="7 8">
    <name type="scientific">Meganyctiphanes norvegica</name>
    <name type="common">Northern krill</name>
    <name type="synonym">Thysanopoda norvegica</name>
    <dbReference type="NCBI Taxonomy" id="48144"/>
    <lineage>
        <taxon>Eukaryota</taxon>
        <taxon>Metazoa</taxon>
        <taxon>Ecdysozoa</taxon>
        <taxon>Arthropoda</taxon>
        <taxon>Crustacea</taxon>
        <taxon>Multicrustacea</taxon>
        <taxon>Malacostraca</taxon>
        <taxon>Eumalacostraca</taxon>
        <taxon>Eucarida</taxon>
        <taxon>Euphausiacea</taxon>
        <taxon>Euphausiidae</taxon>
        <taxon>Meganyctiphanes</taxon>
    </lineage>
</organism>
<feature type="domain" description="Ig-like" evidence="6">
    <location>
        <begin position="452"/>
        <end position="540"/>
    </location>
</feature>
<comment type="caution">
    <text evidence="7">The sequence shown here is derived from an EMBL/GenBank/DDBJ whole genome shotgun (WGS) entry which is preliminary data.</text>
</comment>
<dbReference type="InterPro" id="IPR003599">
    <property type="entry name" value="Ig_sub"/>
</dbReference>
<keyword evidence="8" id="KW-1185">Reference proteome</keyword>
<sequence length="909" mass="101372">MLNEYLIKNVREDYFVQVAGGLVRRYEVSGLAGRSVHLPCEVDKASCGEFHSIKWYKSNQRVFIFSEIGTVRRAEGSLLDRTKFHYMRNGTESTLEISPLRIEDEGIYKCEITYLAVQEACSVVQFVNLTTIAEPTYQRITFEDGSPVVNGSVVGPFEEGTLLTVVCESGDGKPVANVKWYNGSQQMQGDYRAILDRDGTGVGINTLRVMLSRSDLGSVFTCEAVNVAMEVPYSSAIRMDVTVGPLSVTVSGVDSSVAADSIVELTCVARGARPPARITWYNGTTPVEQAMTDANLQEETSEVASADETYETHSKLKFMASNYENSAQFTCEASNDIKDPIQDTQILDILYAPIVRVRPENITVNETMDILIFCQYDANPKQLTYVYWYVDNNQVDIGGRPEKYGNGNVDHPTLLIKNSTAKDMGEYTCRVANEVGNSEVTNSAFVSVQYRPQVQVLLDPVEPVSEDDRVNVTLICDVQRANPEILQRVRWYLDGVLLKELPECDGNETMYGSDSSLCDIDPSRLLLENVFRDFHGNYTCEGMNDAGWGPRSNDGELIVYYPPGEAFISYQPPMVVKGRAVELSCNVDDPGRPAASSFRWYRGTHLVQDQTSSTWLINAASLETQDNFTCLPVNSEGEGMKNTVEIDVLAAPAFIDRLPPYTGALMTSNQVSLTCRVECSPLCEISWYKDDYPFFNETHYTIEEKVLPPDTASGDIESIVSILTWNMERWPEVGLDRERDNANFTCTSSPNVAGPGVTSNTYFRVEYPPEKILISQESVSVVEGEMLPKIECRVLSYPESTYTWYRGEENVATGSVLTMDNGIDRKQAGQYTCVAQNKHGSVSAVTECDVQCKNEYTRGTGDQSTFEYSCRMIHNIPEIALLCRHVLRVSLLETSMVYGFTHFCDIPIT</sequence>
<dbReference type="PANTHER" id="PTHR23278:SF32">
    <property type="entry name" value="NEUROMUSCULIN, ISOFORM E"/>
    <property type="match status" value="1"/>
</dbReference>
<dbReference type="InterPro" id="IPR013106">
    <property type="entry name" value="Ig_V-set"/>
</dbReference>
<dbReference type="PROSITE" id="PS50835">
    <property type="entry name" value="IG_LIKE"/>
    <property type="match status" value="8"/>
</dbReference>
<keyword evidence="4" id="KW-0472">Membrane</keyword>
<dbReference type="CDD" id="cd00096">
    <property type="entry name" value="Ig"/>
    <property type="match status" value="1"/>
</dbReference>
<evidence type="ECO:0000256" key="2">
    <source>
        <dbReference type="ARBA" id="ARBA00022692"/>
    </source>
</evidence>
<evidence type="ECO:0000313" key="7">
    <source>
        <dbReference type="EMBL" id="CAL4089282.1"/>
    </source>
</evidence>
<proteinExistence type="predicted"/>
<feature type="domain" description="Ig-like" evidence="6">
    <location>
        <begin position="769"/>
        <end position="851"/>
    </location>
</feature>
<dbReference type="CDD" id="cd00098">
    <property type="entry name" value="IgC1"/>
    <property type="match status" value="1"/>
</dbReference>
<evidence type="ECO:0000256" key="1">
    <source>
        <dbReference type="ARBA" id="ARBA00004167"/>
    </source>
</evidence>
<dbReference type="InterPro" id="IPR003598">
    <property type="entry name" value="Ig_sub2"/>
</dbReference>
<feature type="domain" description="Ig-like" evidence="6">
    <location>
        <begin position="353"/>
        <end position="447"/>
    </location>
</feature>
<dbReference type="InterPro" id="IPR013783">
    <property type="entry name" value="Ig-like_fold"/>
</dbReference>
<dbReference type="Pfam" id="PF08205">
    <property type="entry name" value="C2-set_2"/>
    <property type="match status" value="2"/>
</dbReference>
<dbReference type="Gene3D" id="2.60.40.10">
    <property type="entry name" value="Immunoglobulins"/>
    <property type="match status" value="8"/>
</dbReference>
<dbReference type="PANTHER" id="PTHR23278">
    <property type="entry name" value="SIDESTEP PROTEIN"/>
    <property type="match status" value="1"/>
</dbReference>
<keyword evidence="2" id="KW-0812">Transmembrane</keyword>